<evidence type="ECO:0000256" key="4">
    <source>
        <dbReference type="ARBA" id="ARBA00023157"/>
    </source>
</evidence>
<dbReference type="NCBIfam" id="TIGR01068">
    <property type="entry name" value="thioredoxin"/>
    <property type="match status" value="1"/>
</dbReference>
<dbReference type="Pfam" id="PF14559">
    <property type="entry name" value="TPR_19"/>
    <property type="match status" value="1"/>
</dbReference>
<evidence type="ECO:0000256" key="5">
    <source>
        <dbReference type="ARBA" id="ARBA00023284"/>
    </source>
</evidence>
<dbReference type="Pfam" id="PF14561">
    <property type="entry name" value="TPR_20"/>
    <property type="match status" value="1"/>
</dbReference>
<dbReference type="InterPro" id="IPR013766">
    <property type="entry name" value="Thioredoxin_domain"/>
</dbReference>
<keyword evidence="2" id="KW-0813">Transport</keyword>
<evidence type="ECO:0000259" key="7">
    <source>
        <dbReference type="PROSITE" id="PS51352"/>
    </source>
</evidence>
<evidence type="ECO:0000256" key="2">
    <source>
        <dbReference type="ARBA" id="ARBA00022448"/>
    </source>
</evidence>
<name>A0AAP2CP81_9RHOB</name>
<dbReference type="FunFam" id="3.40.30.10:FF:000001">
    <property type="entry name" value="Thioredoxin"/>
    <property type="match status" value="1"/>
</dbReference>
<reference evidence="8 9" key="1">
    <citation type="journal article" date="2021" name="Arch. Microbiol.">
        <title>Harenicola maris gen. nov., sp. nov. isolated from the Sea of Japan shallow sediments.</title>
        <authorList>
            <person name="Romanenko L.A."/>
            <person name="Kurilenko V.V."/>
            <person name="Chernysheva N.Y."/>
            <person name="Tekutyeva L.A."/>
            <person name="Velansky P.V."/>
            <person name="Svetashev V.I."/>
            <person name="Isaeva M.P."/>
        </authorList>
    </citation>
    <scope>NUCLEOTIDE SEQUENCE [LARGE SCALE GENOMIC DNA]</scope>
    <source>
        <strain evidence="8 9">KMM 3653</strain>
    </source>
</reference>
<dbReference type="GO" id="GO:0006950">
    <property type="term" value="P:response to stress"/>
    <property type="evidence" value="ECO:0007669"/>
    <property type="project" value="UniProtKB-ARBA"/>
</dbReference>
<dbReference type="SUPFAM" id="SSF52833">
    <property type="entry name" value="Thioredoxin-like"/>
    <property type="match status" value="1"/>
</dbReference>
<dbReference type="EMBL" id="JADQAZ010000002">
    <property type="protein sequence ID" value="MBT0957834.1"/>
    <property type="molecule type" value="Genomic_DNA"/>
</dbReference>
<dbReference type="PROSITE" id="PS00194">
    <property type="entry name" value="THIOREDOXIN_1"/>
    <property type="match status" value="1"/>
</dbReference>
<keyword evidence="4" id="KW-1015">Disulfide bond</keyword>
<dbReference type="PRINTS" id="PR00421">
    <property type="entry name" value="THIOREDOXIN"/>
</dbReference>
<dbReference type="InterPro" id="IPR036249">
    <property type="entry name" value="Thioredoxin-like_sf"/>
</dbReference>
<dbReference type="GO" id="GO:0045454">
    <property type="term" value="P:cell redox homeostasis"/>
    <property type="evidence" value="ECO:0007669"/>
    <property type="project" value="TreeGrafter"/>
</dbReference>
<evidence type="ECO:0000256" key="1">
    <source>
        <dbReference type="ARBA" id="ARBA00008987"/>
    </source>
</evidence>
<dbReference type="InterPro" id="IPR005746">
    <property type="entry name" value="Thioredoxin"/>
</dbReference>
<comment type="caution">
    <text evidence="8">The sequence shown here is derived from an EMBL/GenBank/DDBJ whole genome shotgun (WGS) entry which is preliminary data.</text>
</comment>
<protein>
    <recommendedName>
        <fullName evidence="6">Thioredoxin</fullName>
    </recommendedName>
</protein>
<gene>
    <name evidence="8" type="primary">trxA</name>
    <name evidence="8" type="ORF">IV417_10570</name>
</gene>
<dbReference type="RefSeq" id="WP_327794057.1">
    <property type="nucleotide sequence ID" value="NZ_JADQAZ010000002.1"/>
</dbReference>
<dbReference type="CDD" id="cd02956">
    <property type="entry name" value="ybbN"/>
    <property type="match status" value="1"/>
</dbReference>
<feature type="domain" description="Thioredoxin" evidence="7">
    <location>
        <begin position="3"/>
        <end position="121"/>
    </location>
</feature>
<dbReference type="Pfam" id="PF00085">
    <property type="entry name" value="Thioredoxin"/>
    <property type="match status" value="1"/>
</dbReference>
<organism evidence="8 9">
    <name type="scientific">Harenicola maris</name>
    <dbReference type="NCBI Taxonomy" id="2841044"/>
    <lineage>
        <taxon>Bacteria</taxon>
        <taxon>Pseudomonadati</taxon>
        <taxon>Pseudomonadota</taxon>
        <taxon>Alphaproteobacteria</taxon>
        <taxon>Rhodobacterales</taxon>
        <taxon>Paracoccaceae</taxon>
        <taxon>Harenicola</taxon>
    </lineage>
</organism>
<dbReference type="PANTHER" id="PTHR45663:SF11">
    <property type="entry name" value="GEO12009P1"/>
    <property type="match status" value="1"/>
</dbReference>
<keyword evidence="9" id="KW-1185">Reference proteome</keyword>
<dbReference type="PANTHER" id="PTHR45663">
    <property type="entry name" value="GEO12009P1"/>
    <property type="match status" value="1"/>
</dbReference>
<keyword evidence="5" id="KW-0676">Redox-active center</keyword>
<dbReference type="Gene3D" id="3.40.30.10">
    <property type="entry name" value="Glutaredoxin"/>
    <property type="match status" value="1"/>
</dbReference>
<dbReference type="Proteomes" id="UP001315686">
    <property type="component" value="Unassembled WGS sequence"/>
</dbReference>
<evidence type="ECO:0000256" key="6">
    <source>
        <dbReference type="NCBIfam" id="TIGR01068"/>
    </source>
</evidence>
<dbReference type="InterPro" id="IPR017937">
    <property type="entry name" value="Thioredoxin_CS"/>
</dbReference>
<dbReference type="GO" id="GO:0005829">
    <property type="term" value="C:cytosol"/>
    <property type="evidence" value="ECO:0007669"/>
    <property type="project" value="TreeGrafter"/>
</dbReference>
<dbReference type="InterPro" id="IPR011990">
    <property type="entry name" value="TPR-like_helical_dom_sf"/>
</dbReference>
<dbReference type="PROSITE" id="PS51352">
    <property type="entry name" value="THIOREDOXIN_2"/>
    <property type="match status" value="1"/>
</dbReference>
<evidence type="ECO:0000313" key="8">
    <source>
        <dbReference type="EMBL" id="MBT0957834.1"/>
    </source>
</evidence>
<dbReference type="GO" id="GO:0015035">
    <property type="term" value="F:protein-disulfide reductase activity"/>
    <property type="evidence" value="ECO:0007669"/>
    <property type="project" value="UniProtKB-UniRule"/>
</dbReference>
<proteinExistence type="inferred from homology"/>
<accession>A0AAP2CP81</accession>
<evidence type="ECO:0000256" key="3">
    <source>
        <dbReference type="ARBA" id="ARBA00022982"/>
    </source>
</evidence>
<evidence type="ECO:0000313" key="9">
    <source>
        <dbReference type="Proteomes" id="UP001315686"/>
    </source>
</evidence>
<dbReference type="Gene3D" id="1.25.40.10">
    <property type="entry name" value="Tetratricopeptide repeat domain"/>
    <property type="match status" value="2"/>
</dbReference>
<sequence>MLEFGQSPAPADDLIKDGTEATFMADVVEASQETPVIVDFWAPWCGPCKTLGPQLEAAVTAAKGRVKMVKIDVDQAQQIAQQLRIQSIPTVYAFHKGQPVDGFQGAVPESEIKAFVERVADMGGDGGLAEAIEAAEQMLEEGEALDAAQTFAAILGEDPSSAPAYGGMIRAHIALGELDRAAELIAEAPDALKSSAEVEAASAQLALLNQAAEAGPLDELRAAVAANPADMQARFDLATAQHAAGDIEDAVETLLEMFRADRDWNDGAAKAQLFTIFDALKPNDAIALNGRRKLASMILA</sequence>
<dbReference type="AlphaFoldDB" id="A0AAP2CP81"/>
<dbReference type="SUPFAM" id="SSF48452">
    <property type="entry name" value="TPR-like"/>
    <property type="match status" value="1"/>
</dbReference>
<keyword evidence="3" id="KW-0249">Electron transport</keyword>
<comment type="similarity">
    <text evidence="1">Belongs to the thioredoxin family.</text>
</comment>